<keyword evidence="3" id="KW-1185">Reference proteome</keyword>
<sequence length="64" mass="7360">MKTFETLTLQKRKLVTAWLFVFAVALHFTDAVPPTLLWLIYGLLVGAAIVNLKLYFKPKNLERP</sequence>
<feature type="transmembrane region" description="Helical" evidence="1">
    <location>
        <begin position="12"/>
        <end position="29"/>
    </location>
</feature>
<dbReference type="AlphaFoldDB" id="A0A1I7JB80"/>
<accession>A0A1I7JB80</accession>
<feature type="transmembrane region" description="Helical" evidence="1">
    <location>
        <begin position="35"/>
        <end position="56"/>
    </location>
</feature>
<protein>
    <submittedName>
        <fullName evidence="2">Uncharacterized protein</fullName>
    </submittedName>
</protein>
<dbReference type="STRING" id="388950.GCA_001611675_02399"/>
<evidence type="ECO:0000313" key="3">
    <source>
        <dbReference type="Proteomes" id="UP000182491"/>
    </source>
</evidence>
<dbReference type="RefSeq" id="WP_157578032.1">
    <property type="nucleotide sequence ID" value="NZ_BMXC01000003.1"/>
</dbReference>
<keyword evidence="1" id="KW-0472">Membrane</keyword>
<dbReference type="EMBL" id="FPCA01000003">
    <property type="protein sequence ID" value="SFU82373.1"/>
    <property type="molecule type" value="Genomic_DNA"/>
</dbReference>
<dbReference type="Proteomes" id="UP000182491">
    <property type="component" value="Unassembled WGS sequence"/>
</dbReference>
<keyword evidence="1" id="KW-1133">Transmembrane helix</keyword>
<evidence type="ECO:0000313" key="2">
    <source>
        <dbReference type="EMBL" id="SFU82373.1"/>
    </source>
</evidence>
<reference evidence="3" key="1">
    <citation type="submission" date="2016-10" db="EMBL/GenBank/DDBJ databases">
        <authorList>
            <person name="Varghese N."/>
        </authorList>
    </citation>
    <scope>NUCLEOTIDE SEQUENCE [LARGE SCALE GENOMIC DNA]</scope>
    <source>
        <strain evidence="3">DSM 18820</strain>
    </source>
</reference>
<proteinExistence type="predicted"/>
<keyword evidence="1" id="KW-0812">Transmembrane</keyword>
<organism evidence="2 3">
    <name type="scientific">Pontibacter akesuensis</name>
    <dbReference type="NCBI Taxonomy" id="388950"/>
    <lineage>
        <taxon>Bacteria</taxon>
        <taxon>Pseudomonadati</taxon>
        <taxon>Bacteroidota</taxon>
        <taxon>Cytophagia</taxon>
        <taxon>Cytophagales</taxon>
        <taxon>Hymenobacteraceae</taxon>
        <taxon>Pontibacter</taxon>
    </lineage>
</organism>
<gene>
    <name evidence="2" type="ORF">SAMN04487941_2666</name>
</gene>
<evidence type="ECO:0000256" key="1">
    <source>
        <dbReference type="SAM" id="Phobius"/>
    </source>
</evidence>
<name>A0A1I7JB80_9BACT</name>